<comment type="subcellular location">
    <subcellularLocation>
        <location evidence="1">Cell membrane</location>
        <topology evidence="1">Multi-pass membrane protein</topology>
    </subcellularLocation>
</comment>
<evidence type="ECO:0000256" key="3">
    <source>
        <dbReference type="ARBA" id="ARBA00022692"/>
    </source>
</evidence>
<organism evidence="7 8">
    <name type="scientific">Arthrobacter sunyaminii</name>
    <dbReference type="NCBI Taxonomy" id="2816859"/>
    <lineage>
        <taxon>Bacteria</taxon>
        <taxon>Bacillati</taxon>
        <taxon>Actinomycetota</taxon>
        <taxon>Actinomycetes</taxon>
        <taxon>Micrococcales</taxon>
        <taxon>Micrococcaceae</taxon>
        <taxon>Arthrobacter</taxon>
    </lineage>
</organism>
<feature type="transmembrane region" description="Helical" evidence="6">
    <location>
        <begin position="230"/>
        <end position="256"/>
    </location>
</feature>
<dbReference type="InterPro" id="IPR036259">
    <property type="entry name" value="MFS_trans_sf"/>
</dbReference>
<feature type="transmembrane region" description="Helical" evidence="6">
    <location>
        <begin position="89"/>
        <end position="109"/>
    </location>
</feature>
<feature type="transmembrane region" description="Helical" evidence="6">
    <location>
        <begin position="262"/>
        <end position="288"/>
    </location>
</feature>
<name>A0A975PG45_9MICC</name>
<dbReference type="PANTHER" id="PTHR23513">
    <property type="entry name" value="INTEGRAL MEMBRANE EFFLUX PROTEIN-RELATED"/>
    <property type="match status" value="1"/>
</dbReference>
<feature type="transmembrane region" description="Helical" evidence="6">
    <location>
        <begin position="54"/>
        <end position="77"/>
    </location>
</feature>
<proteinExistence type="predicted"/>
<dbReference type="InterPro" id="IPR011701">
    <property type="entry name" value="MFS"/>
</dbReference>
<protein>
    <submittedName>
        <fullName evidence="7">MFS transporter</fullName>
    </submittedName>
</protein>
<evidence type="ECO:0000256" key="4">
    <source>
        <dbReference type="ARBA" id="ARBA00022989"/>
    </source>
</evidence>
<keyword evidence="5 6" id="KW-0472">Membrane</keyword>
<gene>
    <name evidence="7" type="ORF">KG104_17510</name>
</gene>
<evidence type="ECO:0000256" key="6">
    <source>
        <dbReference type="SAM" id="Phobius"/>
    </source>
</evidence>
<keyword evidence="2" id="KW-1003">Cell membrane</keyword>
<reference evidence="7" key="1">
    <citation type="submission" date="2021-06" db="EMBL/GenBank/DDBJ databases">
        <title>Novel species in genus Arthrobacter.</title>
        <authorList>
            <person name="Zhang G."/>
        </authorList>
    </citation>
    <scope>NUCLEOTIDE SEQUENCE</scope>
    <source>
        <strain evidence="7">Zg-ZUI122</strain>
    </source>
</reference>
<dbReference type="KEGG" id="asun:KG104_17510"/>
<sequence>MARQQAISTDLPGRQKASFRFLLGSNTVEGFADALTRTLLPILAVTALGLGSEFLGVLNAAGLAAFLLLGVPAGAVIDRLKDRRRVMTAATCLRILVTATLAISTFTGWLSGPLLLGAAVTVGIADVVFTTALSTVIPRVTPAGTLKHAYSQLAVATQTASTAAAAGTAALLGILGMGAALAAAAASYGMSAMLQLGIRLGAAPAPAKGGTAKIRRDLGSGFRTLRATPALWALTVSGALTNAGAMLGNTVLPVFILRDLDIAPPLFAGLGALAAAGAIGGAAAAPFLTAAWGLRNLRTGAAAASALCVSGAALCPWLPGPELAWLAIQSLGWSFLVSVSGVAGAEVLPRSVAPGKLASVAAAQRTITLGVMPAAALLGGAAAGLAGTLPLLGVWIVLAGAAAVPVIRSRELAEYR</sequence>
<evidence type="ECO:0000256" key="5">
    <source>
        <dbReference type="ARBA" id="ARBA00023136"/>
    </source>
</evidence>
<dbReference type="RefSeq" id="WP_207348196.1">
    <property type="nucleotide sequence ID" value="NZ_CP076456.1"/>
</dbReference>
<dbReference type="Proteomes" id="UP000680588">
    <property type="component" value="Chromosome"/>
</dbReference>
<feature type="transmembrane region" description="Helical" evidence="6">
    <location>
        <begin position="300"/>
        <end position="319"/>
    </location>
</feature>
<dbReference type="Gene3D" id="1.20.1250.20">
    <property type="entry name" value="MFS general substrate transporter like domains"/>
    <property type="match status" value="1"/>
</dbReference>
<keyword evidence="8" id="KW-1185">Reference proteome</keyword>
<feature type="transmembrane region" description="Helical" evidence="6">
    <location>
        <begin position="172"/>
        <end position="190"/>
    </location>
</feature>
<accession>A0A975PG45</accession>
<feature type="transmembrane region" description="Helical" evidence="6">
    <location>
        <begin position="389"/>
        <end position="407"/>
    </location>
</feature>
<dbReference type="SUPFAM" id="SSF103473">
    <property type="entry name" value="MFS general substrate transporter"/>
    <property type="match status" value="1"/>
</dbReference>
<dbReference type="GO" id="GO:0005886">
    <property type="term" value="C:plasma membrane"/>
    <property type="evidence" value="ECO:0007669"/>
    <property type="project" value="UniProtKB-SubCell"/>
</dbReference>
<keyword evidence="4 6" id="KW-1133">Transmembrane helix</keyword>
<dbReference type="EMBL" id="CP076456">
    <property type="protein sequence ID" value="QWQ36202.1"/>
    <property type="molecule type" value="Genomic_DNA"/>
</dbReference>
<evidence type="ECO:0000256" key="1">
    <source>
        <dbReference type="ARBA" id="ARBA00004651"/>
    </source>
</evidence>
<evidence type="ECO:0000256" key="2">
    <source>
        <dbReference type="ARBA" id="ARBA00022475"/>
    </source>
</evidence>
<dbReference type="AlphaFoldDB" id="A0A975PG45"/>
<keyword evidence="3 6" id="KW-0812">Transmembrane</keyword>
<evidence type="ECO:0000313" key="8">
    <source>
        <dbReference type="Proteomes" id="UP000680588"/>
    </source>
</evidence>
<dbReference type="PANTHER" id="PTHR23513:SF6">
    <property type="entry name" value="MAJOR FACILITATOR SUPERFAMILY ASSOCIATED DOMAIN-CONTAINING PROTEIN"/>
    <property type="match status" value="1"/>
</dbReference>
<evidence type="ECO:0000313" key="7">
    <source>
        <dbReference type="EMBL" id="QWQ36202.1"/>
    </source>
</evidence>
<dbReference type="GO" id="GO:0022857">
    <property type="term" value="F:transmembrane transporter activity"/>
    <property type="evidence" value="ECO:0007669"/>
    <property type="project" value="InterPro"/>
</dbReference>
<dbReference type="Pfam" id="PF07690">
    <property type="entry name" value="MFS_1"/>
    <property type="match status" value="1"/>
</dbReference>